<feature type="transmembrane region" description="Helical" evidence="1">
    <location>
        <begin position="49"/>
        <end position="73"/>
    </location>
</feature>
<gene>
    <name evidence="4" type="ORF">OTJ99_000240</name>
</gene>
<proteinExistence type="predicted"/>
<dbReference type="SUPFAM" id="SSF55073">
    <property type="entry name" value="Nucleotide cyclase"/>
    <property type="match status" value="1"/>
</dbReference>
<organism evidence="4 5">
    <name type="scientific">Caldicellulosiruptor naganoensis</name>
    <dbReference type="NCBI Taxonomy" id="29324"/>
    <lineage>
        <taxon>Bacteria</taxon>
        <taxon>Bacillati</taxon>
        <taxon>Bacillota</taxon>
        <taxon>Bacillota incertae sedis</taxon>
        <taxon>Caldicellulosiruptorales</taxon>
        <taxon>Caldicellulosiruptoraceae</taxon>
        <taxon>Caldicellulosiruptor</taxon>
    </lineage>
</organism>
<sequence length="553" mass="63984">MLSKFYFSRCFRKSLLTALIFFVLNLTYLAMVIYIAFFKESFFEKYKLFVGISSAVVVTADSFYLFYTLYTLLQEKYKLKMSLQKTIVQCDTIKRKLLDITKNEHKRFQNGKKTKIVEIAYFDMLTGLPNKLQLEIFFERLSQKVPSHFDEIAVAVVDIENLVGFQSEGFYSILSIILKDIGYKLKNGLPEKSFVTKIEDNKFAIIFYDYGCRDLLIEYIKIIEETIEGRWYLVGDEFELKSVVGVAFYPQDGSCIDEVLKAATEALEQARLREEKKIYFTSSEDNTKLFYNISISNELKKAILQKNFLLVYQPLVDLQKNKIAGAEVFVRWISPEKGMVSAKEFMSVAQKERMIPEIEEWVLDTVAEDVPAFEKMLPDDFFISLNVSFLDSSVAECIFSNKVFTHYSKYNKIMAFEINQQDIDTNLSDCLKVAEEVKHKGFRIIVDDWCSSNIAVDTIRYFPVDAVKVDNRCIENAVFDKSISVIIKGIIEIAHALKIKVIAEGVETPFHYRVAKELGCDFAQGFLFSKPMVRNEFLEFYRKYEMGLAKVIA</sequence>
<evidence type="ECO:0000256" key="1">
    <source>
        <dbReference type="SAM" id="Phobius"/>
    </source>
</evidence>
<dbReference type="PROSITE" id="PS50887">
    <property type="entry name" value="GGDEF"/>
    <property type="match status" value="1"/>
</dbReference>
<dbReference type="SMART" id="SM00267">
    <property type="entry name" value="GGDEF"/>
    <property type="match status" value="1"/>
</dbReference>
<feature type="transmembrane region" description="Helical" evidence="1">
    <location>
        <begin position="15"/>
        <end position="37"/>
    </location>
</feature>
<keyword evidence="1" id="KW-0472">Membrane</keyword>
<evidence type="ECO:0000313" key="4">
    <source>
        <dbReference type="EMBL" id="WAM31788.1"/>
    </source>
</evidence>
<dbReference type="InterPro" id="IPR035919">
    <property type="entry name" value="EAL_sf"/>
</dbReference>
<dbReference type="InterPro" id="IPR029787">
    <property type="entry name" value="Nucleotide_cyclase"/>
</dbReference>
<dbReference type="EMBL" id="CP113864">
    <property type="protein sequence ID" value="WAM31788.1"/>
    <property type="molecule type" value="Genomic_DNA"/>
</dbReference>
<evidence type="ECO:0000259" key="3">
    <source>
        <dbReference type="PROSITE" id="PS50887"/>
    </source>
</evidence>
<dbReference type="Pfam" id="PF00563">
    <property type="entry name" value="EAL"/>
    <property type="match status" value="1"/>
</dbReference>
<keyword evidence="1" id="KW-1133">Transmembrane helix</keyword>
<keyword evidence="1" id="KW-0812">Transmembrane</keyword>
<dbReference type="Pfam" id="PF00990">
    <property type="entry name" value="GGDEF"/>
    <property type="match status" value="1"/>
</dbReference>
<dbReference type="Gene3D" id="3.30.70.270">
    <property type="match status" value="1"/>
</dbReference>
<dbReference type="PANTHER" id="PTHR33121:SF79">
    <property type="entry name" value="CYCLIC DI-GMP PHOSPHODIESTERASE PDED-RELATED"/>
    <property type="match status" value="1"/>
</dbReference>
<keyword evidence="5" id="KW-1185">Reference proteome</keyword>
<dbReference type="CDD" id="cd01948">
    <property type="entry name" value="EAL"/>
    <property type="match status" value="1"/>
</dbReference>
<dbReference type="InterPro" id="IPR001633">
    <property type="entry name" value="EAL_dom"/>
</dbReference>
<dbReference type="Gene3D" id="3.20.20.450">
    <property type="entry name" value="EAL domain"/>
    <property type="match status" value="1"/>
</dbReference>
<feature type="domain" description="EAL" evidence="2">
    <location>
        <begin position="292"/>
        <end position="545"/>
    </location>
</feature>
<accession>A0ABY7BG26</accession>
<protein>
    <submittedName>
        <fullName evidence="4">EAL domain-containing protein</fullName>
    </submittedName>
</protein>
<reference evidence="4" key="1">
    <citation type="submission" date="2022-12" db="EMBL/GenBank/DDBJ databases">
        <authorList>
            <person name="Bing R.G."/>
            <person name="Willard D.J."/>
            <person name="Manesh M.J.H."/>
            <person name="Laemthong T."/>
            <person name="Crosby J.R."/>
            <person name="Kelly R.M."/>
        </authorList>
    </citation>
    <scope>NUCLEOTIDE SEQUENCE</scope>
    <source>
        <strain evidence="4">DSM 8991</strain>
    </source>
</reference>
<dbReference type="Proteomes" id="UP001164745">
    <property type="component" value="Chromosome"/>
</dbReference>
<dbReference type="PANTHER" id="PTHR33121">
    <property type="entry name" value="CYCLIC DI-GMP PHOSPHODIESTERASE PDEF"/>
    <property type="match status" value="1"/>
</dbReference>
<evidence type="ECO:0000313" key="5">
    <source>
        <dbReference type="Proteomes" id="UP001164745"/>
    </source>
</evidence>
<dbReference type="SMART" id="SM00052">
    <property type="entry name" value="EAL"/>
    <property type="match status" value="1"/>
</dbReference>
<dbReference type="PROSITE" id="PS50883">
    <property type="entry name" value="EAL"/>
    <property type="match status" value="1"/>
</dbReference>
<feature type="domain" description="GGDEF" evidence="3">
    <location>
        <begin position="150"/>
        <end position="283"/>
    </location>
</feature>
<dbReference type="InterPro" id="IPR050706">
    <property type="entry name" value="Cyclic-di-GMP_PDE-like"/>
</dbReference>
<dbReference type="RefSeq" id="WP_045165494.1">
    <property type="nucleotide sequence ID" value="NZ_CP113864.1"/>
</dbReference>
<dbReference type="InterPro" id="IPR043128">
    <property type="entry name" value="Rev_trsase/Diguanyl_cyclase"/>
</dbReference>
<evidence type="ECO:0000259" key="2">
    <source>
        <dbReference type="PROSITE" id="PS50883"/>
    </source>
</evidence>
<dbReference type="SUPFAM" id="SSF141868">
    <property type="entry name" value="EAL domain-like"/>
    <property type="match status" value="1"/>
</dbReference>
<name>A0ABY7BG26_9FIRM</name>
<dbReference type="InterPro" id="IPR000160">
    <property type="entry name" value="GGDEF_dom"/>
</dbReference>